<feature type="region of interest" description="Disordered" evidence="1">
    <location>
        <begin position="255"/>
        <end position="455"/>
    </location>
</feature>
<feature type="region of interest" description="Disordered" evidence="1">
    <location>
        <begin position="547"/>
        <end position="566"/>
    </location>
</feature>
<reference evidence="2" key="2">
    <citation type="submission" date="2023-05" db="EMBL/GenBank/DDBJ databases">
        <authorList>
            <consortium name="Lawrence Berkeley National Laboratory"/>
            <person name="Steindorff A."/>
            <person name="Hensen N."/>
            <person name="Bonometti L."/>
            <person name="Westerberg I."/>
            <person name="Brannstrom I.O."/>
            <person name="Guillou S."/>
            <person name="Cros-Aarteil S."/>
            <person name="Calhoun S."/>
            <person name="Haridas S."/>
            <person name="Kuo A."/>
            <person name="Mondo S."/>
            <person name="Pangilinan J."/>
            <person name="Riley R."/>
            <person name="Labutti K."/>
            <person name="Andreopoulos B."/>
            <person name="Lipzen A."/>
            <person name="Chen C."/>
            <person name="Yanf M."/>
            <person name="Daum C."/>
            <person name="Ng V."/>
            <person name="Clum A."/>
            <person name="Ohm R."/>
            <person name="Martin F."/>
            <person name="Silar P."/>
            <person name="Natvig D."/>
            <person name="Lalanne C."/>
            <person name="Gautier V."/>
            <person name="Ament-Velasquez S.L."/>
            <person name="Kruys A."/>
            <person name="Hutchinson M.I."/>
            <person name="Powell A.J."/>
            <person name="Barry K."/>
            <person name="Miller A.N."/>
            <person name="Grigoriev I.V."/>
            <person name="Debuchy R."/>
            <person name="Gladieux P."/>
            <person name="Thoren M.H."/>
            <person name="Johannesson H."/>
        </authorList>
    </citation>
    <scope>NUCLEOTIDE SEQUENCE</scope>
    <source>
        <strain evidence="2">CBS 731.68</strain>
    </source>
</reference>
<dbReference type="AlphaFoldDB" id="A0AAN6Z435"/>
<proteinExistence type="predicted"/>
<feature type="compositionally biased region" description="Basic and acidic residues" evidence="1">
    <location>
        <begin position="289"/>
        <end position="306"/>
    </location>
</feature>
<keyword evidence="3" id="KW-1185">Reference proteome</keyword>
<feature type="compositionally biased region" description="Polar residues" evidence="1">
    <location>
        <begin position="258"/>
        <end position="268"/>
    </location>
</feature>
<sequence length="577" mass="61447">MNTQSSEDAERQSETPGPGNSVRPPGRSSSRTPDTIRHVSPGRKVSKASEYTTTPTRSSGRASVSRRRDSSDSQTYHLVATPSARSGYYGGMSSFSSRERSTPVATARAHDNKAADNGDGFNQEDTLADWRPRLAGTPASHLFRTGSPFRRALRRSMQEEQDAWAEQRFATRQDHSLRSEYLPEIDSDSARDAEYSESVYSSDESDSGPEKATGQSKQSSRVNTLALHRPGGCREASTASSVEWKTWLSAKIDKFEPPQSSSKSSNVTAARPPQPRISSTRRFPSLRGHVREHAQIHDDEHDHSHDSDDDDVFEPSTITTTRSIHIRNQPTLQAPLARVEPNVPSPLRVDSVNKRHPSSAAAAAAAEGPANNNKNSNNLLLENESPTTRPPPPRPPPPPAPQTNRPPIPPRSKMRPDPLRIMRPPSLKAAGSSTGPGRLKSLVPPPHHGGGGGGVVSVGTSPSVSVVSSPGLSEALQRQFGGLITSSSGGYGCGSGSSRRRLFIGDCMPGLGGGGGSGDGEGVGGSLNWRVGGGGVGVGNIAEVLERERGQGNGDGDGYRDRDCDGGERCDESVAFI</sequence>
<protein>
    <submittedName>
        <fullName evidence="2">Uncharacterized protein</fullName>
    </submittedName>
</protein>
<comment type="caution">
    <text evidence="2">The sequence shown here is derived from an EMBL/GenBank/DDBJ whole genome shotgun (WGS) entry which is preliminary data.</text>
</comment>
<evidence type="ECO:0000313" key="2">
    <source>
        <dbReference type="EMBL" id="KAK4124880.1"/>
    </source>
</evidence>
<gene>
    <name evidence="2" type="ORF">N657DRAFT_689276</name>
</gene>
<dbReference type="GeneID" id="87833755"/>
<feature type="compositionally biased region" description="Pro residues" evidence="1">
    <location>
        <begin position="388"/>
        <end position="410"/>
    </location>
</feature>
<dbReference type="Proteomes" id="UP001302602">
    <property type="component" value="Unassembled WGS sequence"/>
</dbReference>
<organism evidence="2 3">
    <name type="scientific">Parathielavia appendiculata</name>
    <dbReference type="NCBI Taxonomy" id="2587402"/>
    <lineage>
        <taxon>Eukaryota</taxon>
        <taxon>Fungi</taxon>
        <taxon>Dikarya</taxon>
        <taxon>Ascomycota</taxon>
        <taxon>Pezizomycotina</taxon>
        <taxon>Sordariomycetes</taxon>
        <taxon>Sordariomycetidae</taxon>
        <taxon>Sordariales</taxon>
        <taxon>Chaetomiaceae</taxon>
        <taxon>Parathielavia</taxon>
    </lineage>
</organism>
<feature type="compositionally biased region" description="Low complexity" evidence="1">
    <location>
        <begin position="360"/>
        <end position="387"/>
    </location>
</feature>
<feature type="compositionally biased region" description="Polar residues" evidence="1">
    <location>
        <begin position="213"/>
        <end position="223"/>
    </location>
</feature>
<name>A0AAN6Z435_9PEZI</name>
<reference evidence="2" key="1">
    <citation type="journal article" date="2023" name="Mol. Phylogenet. Evol.">
        <title>Genome-scale phylogeny and comparative genomics of the fungal order Sordariales.</title>
        <authorList>
            <person name="Hensen N."/>
            <person name="Bonometti L."/>
            <person name="Westerberg I."/>
            <person name="Brannstrom I.O."/>
            <person name="Guillou S."/>
            <person name="Cros-Aarteil S."/>
            <person name="Calhoun S."/>
            <person name="Haridas S."/>
            <person name="Kuo A."/>
            <person name="Mondo S."/>
            <person name="Pangilinan J."/>
            <person name="Riley R."/>
            <person name="LaButti K."/>
            <person name="Andreopoulos B."/>
            <person name="Lipzen A."/>
            <person name="Chen C."/>
            <person name="Yan M."/>
            <person name="Daum C."/>
            <person name="Ng V."/>
            <person name="Clum A."/>
            <person name="Steindorff A."/>
            <person name="Ohm R.A."/>
            <person name="Martin F."/>
            <person name="Silar P."/>
            <person name="Natvig D.O."/>
            <person name="Lalanne C."/>
            <person name="Gautier V."/>
            <person name="Ament-Velasquez S.L."/>
            <person name="Kruys A."/>
            <person name="Hutchinson M.I."/>
            <person name="Powell A.J."/>
            <person name="Barry K."/>
            <person name="Miller A.N."/>
            <person name="Grigoriev I.V."/>
            <person name="Debuchy R."/>
            <person name="Gladieux P."/>
            <person name="Hiltunen Thoren M."/>
            <person name="Johannesson H."/>
        </authorList>
    </citation>
    <scope>NUCLEOTIDE SEQUENCE</scope>
    <source>
        <strain evidence="2">CBS 731.68</strain>
    </source>
</reference>
<dbReference type="RefSeq" id="XP_062648651.1">
    <property type="nucleotide sequence ID" value="XM_062796987.1"/>
</dbReference>
<dbReference type="EMBL" id="MU853226">
    <property type="protein sequence ID" value="KAK4124880.1"/>
    <property type="molecule type" value="Genomic_DNA"/>
</dbReference>
<feature type="compositionally biased region" description="Low complexity" evidence="1">
    <location>
        <begin position="316"/>
        <end position="327"/>
    </location>
</feature>
<feature type="compositionally biased region" description="Basic and acidic residues" evidence="1">
    <location>
        <begin position="557"/>
        <end position="566"/>
    </location>
</feature>
<feature type="region of interest" description="Disordered" evidence="1">
    <location>
        <begin position="1"/>
        <end position="240"/>
    </location>
</feature>
<accession>A0AAN6Z435</accession>
<evidence type="ECO:0000256" key="1">
    <source>
        <dbReference type="SAM" id="MobiDB-lite"/>
    </source>
</evidence>
<feature type="compositionally biased region" description="Basic and acidic residues" evidence="1">
    <location>
        <begin position="169"/>
        <end position="178"/>
    </location>
</feature>
<evidence type="ECO:0000313" key="3">
    <source>
        <dbReference type="Proteomes" id="UP001302602"/>
    </source>
</evidence>